<protein>
    <recommendedName>
        <fullName evidence="3">Tape measure protein</fullName>
    </recommendedName>
</protein>
<dbReference type="RefSeq" id="WP_310114673.1">
    <property type="nucleotide sequence ID" value="NZ_JAVDTN010000026.1"/>
</dbReference>
<proteinExistence type="predicted"/>
<accession>A0AAW8NJ80</accession>
<gene>
    <name evidence="1" type="ORF">J2X12_004112</name>
</gene>
<name>A0AAW8NJ80_PSEOX</name>
<dbReference type="EMBL" id="JAVDWN010000026">
    <property type="protein sequence ID" value="MDR7166058.1"/>
    <property type="molecule type" value="Genomic_DNA"/>
</dbReference>
<dbReference type="Proteomes" id="UP001262032">
    <property type="component" value="Unassembled WGS sequence"/>
</dbReference>
<comment type="caution">
    <text evidence="1">The sequence shown here is derived from an EMBL/GenBank/DDBJ whole genome shotgun (WGS) entry which is preliminary data.</text>
</comment>
<dbReference type="GeneID" id="97424565"/>
<organism evidence="1 2">
    <name type="scientific">Pseudarthrobacter oxydans</name>
    <name type="common">Arthrobacter oxydans</name>
    <dbReference type="NCBI Taxonomy" id="1671"/>
    <lineage>
        <taxon>Bacteria</taxon>
        <taxon>Bacillati</taxon>
        <taxon>Actinomycetota</taxon>
        <taxon>Actinomycetes</taxon>
        <taxon>Micrococcales</taxon>
        <taxon>Micrococcaceae</taxon>
        <taxon>Pseudarthrobacter</taxon>
    </lineage>
</organism>
<evidence type="ECO:0008006" key="3">
    <source>
        <dbReference type="Google" id="ProtNLM"/>
    </source>
</evidence>
<dbReference type="AlphaFoldDB" id="A0AAW8NJ80"/>
<evidence type="ECO:0000313" key="1">
    <source>
        <dbReference type="EMBL" id="MDR7166058.1"/>
    </source>
</evidence>
<evidence type="ECO:0000313" key="2">
    <source>
        <dbReference type="Proteomes" id="UP001262032"/>
    </source>
</evidence>
<reference evidence="1" key="1">
    <citation type="submission" date="2023-07" db="EMBL/GenBank/DDBJ databases">
        <title>Sorghum-associated microbial communities from plants grown in Nebraska, USA.</title>
        <authorList>
            <person name="Schachtman D."/>
        </authorList>
    </citation>
    <scope>NUCLEOTIDE SEQUENCE</scope>
    <source>
        <strain evidence="1">BE261</strain>
    </source>
</reference>
<sequence length="689" mass="72939">MASNSISILIQAKDNASSVIRGVSDEMERGSEHSGKYGRALASMGAMAGRAAAGLTVAGAAAGAAGGVVGLKFNSAVEQAETKLNAFMKDGKLVAETLAWVKKEAAATQFSFTDMADAAANLTPVAKTSGKSLKDLVRQAEILAAINPAEGLTGATFSLREALSGDWVSIVDRFNLPRQRINELKEQGVPAMEIISRTLQEMGIDYSLVSEQGKTAAARFDQIKDKLTMMAGAASKPLFDKLSESLNGLNEVDFTEFGNRLADAVQWSLDAGKNIQGAFELFRTGDFKRGLFAGGIEEDSKVLDVILNIREAFQKAWDVLSPAIADLTKSFREKLLPALQDLWKELGPIVGQGLKDLAVIVGVNVVAALWLAAKALDAFITGWSGFFKFIAEGIRLGKEVVDNIVNAWNGLMDFFQGLPGFFDRLWSELVAGVQNAVNSVGAWFAELPGKIAYGLGLAAGWLVAFVTVDIPNFINSAINWFHQLPGQVAAAVSAMYGAARDWFVRTSQELPRLASEAVNAVANWFRNLPGYIAGAAAGIWGAAVGAFNGFKDNLIRWAADTVNGVIGQFTQLPGRISSSVQGALNSAQSNVNGFFGDLGNKLSAGFAAGSKRAIGTSYAPGGLTLVGENGPELVNLPQGSQVTQAYRTRNELASGGSGPSINIENLNVNNGTDYKSMLSDIGFSLRLAS</sequence>